<dbReference type="AlphaFoldDB" id="A0A5C1ACU7"/>
<keyword evidence="3" id="KW-1185">Reference proteome</keyword>
<gene>
    <name evidence="2" type="ORF">PX52LOC_04102</name>
</gene>
<dbReference type="EMBL" id="CP042425">
    <property type="protein sequence ID" value="QEL17121.1"/>
    <property type="molecule type" value="Genomic_DNA"/>
</dbReference>
<reference evidence="3" key="1">
    <citation type="submission" date="2019-08" db="EMBL/GenBank/DDBJ databases">
        <title>Limnoglobus roseus gen. nov., sp. nov., a novel freshwater planctomycete with a giant genome from the family Gemmataceae.</title>
        <authorList>
            <person name="Kulichevskaya I.S."/>
            <person name="Naumoff D.G."/>
            <person name="Miroshnikov K."/>
            <person name="Ivanova A."/>
            <person name="Philippov D.A."/>
            <person name="Hakobyan A."/>
            <person name="Rijpstra I.C."/>
            <person name="Sinninghe Damste J.S."/>
            <person name="Liesack W."/>
            <person name="Dedysh S.N."/>
        </authorList>
    </citation>
    <scope>NUCLEOTIDE SEQUENCE [LARGE SCALE GENOMIC DNA]</scope>
    <source>
        <strain evidence="3">PX52</strain>
    </source>
</reference>
<sequence>MSECLGRNGHSSKVVPGDFGPIPSGTPRDRDGPFEPPLVAEHPRRRTGSTTWARWGSGLLTVNWPRRGGVIRFKFPQTAINGIAATANSYSNRIRGAGRNESWKHSCCGAPASAAP</sequence>
<name>A0A5C1ACU7_9BACT</name>
<dbReference type="Proteomes" id="UP000324974">
    <property type="component" value="Chromosome"/>
</dbReference>
<evidence type="ECO:0000256" key="1">
    <source>
        <dbReference type="SAM" id="MobiDB-lite"/>
    </source>
</evidence>
<evidence type="ECO:0000313" key="3">
    <source>
        <dbReference type="Proteomes" id="UP000324974"/>
    </source>
</evidence>
<feature type="region of interest" description="Disordered" evidence="1">
    <location>
        <begin position="1"/>
        <end position="49"/>
    </location>
</feature>
<dbReference type="KEGG" id="lrs:PX52LOC_04102"/>
<organism evidence="2 3">
    <name type="scientific">Limnoglobus roseus</name>
    <dbReference type="NCBI Taxonomy" id="2598579"/>
    <lineage>
        <taxon>Bacteria</taxon>
        <taxon>Pseudomonadati</taxon>
        <taxon>Planctomycetota</taxon>
        <taxon>Planctomycetia</taxon>
        <taxon>Gemmatales</taxon>
        <taxon>Gemmataceae</taxon>
        <taxon>Limnoglobus</taxon>
    </lineage>
</organism>
<accession>A0A5C1ACU7</accession>
<proteinExistence type="predicted"/>
<protein>
    <submittedName>
        <fullName evidence="2">Uncharacterized protein</fullName>
    </submittedName>
</protein>
<evidence type="ECO:0000313" key="2">
    <source>
        <dbReference type="EMBL" id="QEL17121.1"/>
    </source>
</evidence>